<dbReference type="InterPro" id="IPR013424">
    <property type="entry name" value="Ice-binding_C"/>
</dbReference>
<proteinExistence type="predicted"/>
<dbReference type="EMBL" id="JAPDDT010000002">
    <property type="protein sequence ID" value="MCW1922094.1"/>
    <property type="molecule type" value="Genomic_DNA"/>
</dbReference>
<feature type="domain" description="Ice-binding protein C-terminal" evidence="2">
    <location>
        <begin position="193"/>
        <end position="215"/>
    </location>
</feature>
<dbReference type="NCBIfam" id="TIGR02595">
    <property type="entry name" value="PEP_CTERM"/>
    <property type="match status" value="1"/>
</dbReference>
<keyword evidence="4" id="KW-1185">Reference proteome</keyword>
<feature type="signal peptide" evidence="1">
    <location>
        <begin position="1"/>
        <end position="20"/>
    </location>
</feature>
<sequence length="215" mass="21200">MKSELLLAALAASLIGSAGATITLNTQFGTAFDSSGNPVPAGTLYALVADTDNNNVFAGGFGLNSSLTAGGAASAFTSGQTLLLGGLLGGDTIFYLGAFDGAGEGITAETIQLALGVNGVAPARRFAFYWFPGATLGSANSATIGTQVGGIHTGVAEGGLEGMVFPSDGSLVPIGAATSAAGGTIPDSRFTVPVPEPSTAFLSLLGALGLIRRRR</sequence>
<keyword evidence="1" id="KW-0732">Signal</keyword>
<evidence type="ECO:0000313" key="4">
    <source>
        <dbReference type="Proteomes" id="UP001320876"/>
    </source>
</evidence>
<dbReference type="Pfam" id="PF07589">
    <property type="entry name" value="PEP-CTERM"/>
    <property type="match status" value="1"/>
</dbReference>
<dbReference type="RefSeq" id="WP_264486204.1">
    <property type="nucleotide sequence ID" value="NZ_JAPDDT010000002.1"/>
</dbReference>
<reference evidence="3 4" key="1">
    <citation type="submission" date="2022-10" db="EMBL/GenBank/DDBJ databases">
        <title>Luteolibacter arcticus strain CCTCC AB 2014275, whole genome shotgun sequencing project.</title>
        <authorList>
            <person name="Zhao G."/>
            <person name="Shen L."/>
        </authorList>
    </citation>
    <scope>NUCLEOTIDE SEQUENCE [LARGE SCALE GENOMIC DNA]</scope>
    <source>
        <strain evidence="3 4">CCTCC AB 2014275</strain>
    </source>
</reference>
<dbReference type="Proteomes" id="UP001320876">
    <property type="component" value="Unassembled WGS sequence"/>
</dbReference>
<name>A0ABT3GER5_9BACT</name>
<comment type="caution">
    <text evidence="3">The sequence shown here is derived from an EMBL/GenBank/DDBJ whole genome shotgun (WGS) entry which is preliminary data.</text>
</comment>
<organism evidence="3 4">
    <name type="scientific">Luteolibacter arcticus</name>
    <dbReference type="NCBI Taxonomy" id="1581411"/>
    <lineage>
        <taxon>Bacteria</taxon>
        <taxon>Pseudomonadati</taxon>
        <taxon>Verrucomicrobiota</taxon>
        <taxon>Verrucomicrobiia</taxon>
        <taxon>Verrucomicrobiales</taxon>
        <taxon>Verrucomicrobiaceae</taxon>
        <taxon>Luteolibacter</taxon>
    </lineage>
</organism>
<gene>
    <name evidence="3" type="ORF">OKA05_05985</name>
</gene>
<evidence type="ECO:0000313" key="3">
    <source>
        <dbReference type="EMBL" id="MCW1922094.1"/>
    </source>
</evidence>
<evidence type="ECO:0000259" key="2">
    <source>
        <dbReference type="Pfam" id="PF07589"/>
    </source>
</evidence>
<evidence type="ECO:0000256" key="1">
    <source>
        <dbReference type="SAM" id="SignalP"/>
    </source>
</evidence>
<feature type="chain" id="PRO_5045957141" evidence="1">
    <location>
        <begin position="21"/>
        <end position="215"/>
    </location>
</feature>
<accession>A0ABT3GER5</accession>
<protein>
    <submittedName>
        <fullName evidence="3">PEP-CTERM sorting domain-containing protein</fullName>
    </submittedName>
</protein>